<reference evidence="2 4" key="2">
    <citation type="submission" date="2018-10" db="EMBL/GenBank/DDBJ databases">
        <title>Brevibacterium genomes from Austrain hard cheese rinds.</title>
        <authorList>
            <person name="Anast J.M."/>
            <person name="Dzieciol M."/>
            <person name="Schultz D.L."/>
            <person name="Mann E."/>
            <person name="Wagner M."/>
            <person name="Schmitz-Esser S."/>
        </authorList>
    </citation>
    <scope>NUCLEOTIDE SEQUENCE [LARGE SCALE GENOMIC DNA]</scope>
    <source>
        <strain evidence="2 4">L261</strain>
    </source>
</reference>
<dbReference type="PRINTS" id="PR00411">
    <property type="entry name" value="PNDRDTASEI"/>
</dbReference>
<evidence type="ECO:0000313" key="3">
    <source>
        <dbReference type="Proteomes" id="UP000217564"/>
    </source>
</evidence>
<dbReference type="Proteomes" id="UP000217564">
    <property type="component" value="Unassembled WGS sequence"/>
</dbReference>
<protein>
    <submittedName>
        <fullName evidence="2">NAD(P)/FAD-dependent oxidoreductase</fullName>
    </submittedName>
    <submittedName>
        <fullName evidence="1">Phytoene dehydrogenase</fullName>
    </submittedName>
</protein>
<dbReference type="EMBL" id="NRGP01000049">
    <property type="protein sequence ID" value="PCC44877.1"/>
    <property type="molecule type" value="Genomic_DNA"/>
</dbReference>
<proteinExistence type="predicted"/>
<organism evidence="1 3">
    <name type="scientific">Brevibacterium aurantiacum</name>
    <dbReference type="NCBI Taxonomy" id="273384"/>
    <lineage>
        <taxon>Bacteria</taxon>
        <taxon>Bacillati</taxon>
        <taxon>Actinomycetota</taxon>
        <taxon>Actinomycetes</taxon>
        <taxon>Micrococcales</taxon>
        <taxon>Brevibacteriaceae</taxon>
        <taxon>Brevibacterium</taxon>
    </lineage>
</organism>
<evidence type="ECO:0000313" key="4">
    <source>
        <dbReference type="Proteomes" id="UP000297736"/>
    </source>
</evidence>
<dbReference type="InterPro" id="IPR036188">
    <property type="entry name" value="FAD/NAD-bd_sf"/>
</dbReference>
<dbReference type="Proteomes" id="UP000297736">
    <property type="component" value="Unassembled WGS sequence"/>
</dbReference>
<dbReference type="RefSeq" id="WP_096163129.1">
    <property type="nucleotide sequence ID" value="NZ_JABUXY010000036.1"/>
</dbReference>
<dbReference type="AlphaFoldDB" id="A0A2A3Z033"/>
<comment type="caution">
    <text evidence="1">The sequence shown here is derived from an EMBL/GenBank/DDBJ whole genome shotgun (WGS) entry which is preliminary data.</text>
</comment>
<dbReference type="PANTHER" id="PTHR10668:SF105">
    <property type="entry name" value="DEHYDROGENASE-RELATED"/>
    <property type="match status" value="1"/>
</dbReference>
<dbReference type="SUPFAM" id="SSF51905">
    <property type="entry name" value="FAD/NAD(P)-binding domain"/>
    <property type="match status" value="1"/>
</dbReference>
<dbReference type="EMBL" id="RHFF01000037">
    <property type="protein sequence ID" value="TGD36396.1"/>
    <property type="molecule type" value="Genomic_DNA"/>
</dbReference>
<evidence type="ECO:0000313" key="1">
    <source>
        <dbReference type="EMBL" id="PCC44877.1"/>
    </source>
</evidence>
<sequence length="493" mass="52531">MNRAEVDVIVVGSGPNGLSAAVTMARAGLSVHVYEAQPTIGGGARTLDLGIAPGITHDICSAGHPLALASPFFAEFDLRARGVEFSTPEIAYAQPLDGGRAALAYHDLNRTTDHLGKAGPEWRRFFAPLLDRVDDSIWLSLSDKRSLPETLRDIQGLISIARFGTRLLSQSGGLWNMPFTNESTQSLFTGVSAHTIGKLPSMATAATATMLSMLAHSVGWPAPIGGSQAIVDSMVADFEEHGGAITTEARIRHVSDMPHAHAYLLDTSAADAANIFRGVLPPGVDKALRTFKRGNAAAKVDFVLNGPVPWADPEVGRAGTVHVGGTRAQMAFAEAEVAHGRMPEYPVCLVSDPTVFDPGREVGGLRPLWTYCHVPFNCSVDPAESIIGQIERFAPGFRETVVDYVSIPASQMADHNQNYVGGDIATGLVTFYRMMARPRVAWDEYNLGAPGVFLCSQATPPAPGVHGMNGWYAAVRALRSQFGFSSEPSLAAT</sequence>
<accession>A0A2A3Z033</accession>
<evidence type="ECO:0000313" key="2">
    <source>
        <dbReference type="EMBL" id="TGD36396.1"/>
    </source>
</evidence>
<dbReference type="Gene3D" id="3.50.50.60">
    <property type="entry name" value="FAD/NAD(P)-binding domain"/>
    <property type="match status" value="1"/>
</dbReference>
<gene>
    <name evidence="1" type="ORF">CIK64_18665</name>
    <name evidence="2" type="ORF">EB834_19830</name>
</gene>
<name>A0A2A3Z033_BREAU</name>
<dbReference type="PANTHER" id="PTHR10668">
    <property type="entry name" value="PHYTOENE DEHYDROGENASE"/>
    <property type="match status" value="1"/>
</dbReference>
<dbReference type="Pfam" id="PF13450">
    <property type="entry name" value="NAD_binding_8"/>
    <property type="match status" value="1"/>
</dbReference>
<reference evidence="1 3" key="1">
    <citation type="journal article" date="2017" name="Elife">
        <title>Extensive horizontal gene transfer in cheese-associated bacteria.</title>
        <authorList>
            <person name="Bonham K.S."/>
            <person name="Wolfe B.E."/>
            <person name="Dutton R.J."/>
        </authorList>
    </citation>
    <scope>NUCLEOTIDE SEQUENCE [LARGE SCALE GENOMIC DNA]</scope>
    <source>
        <strain evidence="1 3">947_7</strain>
    </source>
</reference>